<dbReference type="AlphaFoldDB" id="A0A8J4E5G8"/>
<gene>
    <name evidence="2" type="ORF">Vau01_105710</name>
</gene>
<reference evidence="2" key="1">
    <citation type="submission" date="2021-01" db="EMBL/GenBank/DDBJ databases">
        <title>Whole genome shotgun sequence of Virgisporangium aurantiacum NBRC 16421.</title>
        <authorList>
            <person name="Komaki H."/>
            <person name="Tamura T."/>
        </authorList>
    </citation>
    <scope>NUCLEOTIDE SEQUENCE</scope>
    <source>
        <strain evidence="2">NBRC 16421</strain>
    </source>
</reference>
<dbReference type="Proteomes" id="UP000612585">
    <property type="component" value="Unassembled WGS sequence"/>
</dbReference>
<sequence length="82" mass="8576">MGLGVVVMPAASLSVNRLCVRKILGVLGGPAHRPGGASSFAEDKAPVSGPRASGEEGWNLESAALARADRPEPYRMRVFSGW</sequence>
<name>A0A8J4E5G8_9ACTN</name>
<keyword evidence="3" id="KW-1185">Reference proteome</keyword>
<proteinExistence type="predicted"/>
<evidence type="ECO:0000256" key="1">
    <source>
        <dbReference type="SAM" id="MobiDB-lite"/>
    </source>
</evidence>
<feature type="region of interest" description="Disordered" evidence="1">
    <location>
        <begin position="32"/>
        <end position="56"/>
    </location>
</feature>
<accession>A0A8J4E5G8</accession>
<evidence type="ECO:0000313" key="2">
    <source>
        <dbReference type="EMBL" id="GIJ63055.1"/>
    </source>
</evidence>
<dbReference type="EMBL" id="BOPG01000087">
    <property type="protein sequence ID" value="GIJ63055.1"/>
    <property type="molecule type" value="Genomic_DNA"/>
</dbReference>
<protein>
    <submittedName>
        <fullName evidence="2">Uncharacterized protein</fullName>
    </submittedName>
</protein>
<organism evidence="2 3">
    <name type="scientific">Virgisporangium aurantiacum</name>
    <dbReference type="NCBI Taxonomy" id="175570"/>
    <lineage>
        <taxon>Bacteria</taxon>
        <taxon>Bacillati</taxon>
        <taxon>Actinomycetota</taxon>
        <taxon>Actinomycetes</taxon>
        <taxon>Micromonosporales</taxon>
        <taxon>Micromonosporaceae</taxon>
        <taxon>Virgisporangium</taxon>
    </lineage>
</organism>
<comment type="caution">
    <text evidence="2">The sequence shown here is derived from an EMBL/GenBank/DDBJ whole genome shotgun (WGS) entry which is preliminary data.</text>
</comment>
<evidence type="ECO:0000313" key="3">
    <source>
        <dbReference type="Proteomes" id="UP000612585"/>
    </source>
</evidence>